<evidence type="ECO:0000313" key="3">
    <source>
        <dbReference type="Proteomes" id="UP000663845"/>
    </source>
</evidence>
<dbReference type="Gene3D" id="3.10.20.90">
    <property type="entry name" value="Phosphatidylinositol 3-kinase Catalytic Subunit, Chain A, domain 1"/>
    <property type="match status" value="1"/>
</dbReference>
<feature type="domain" description="Kindlin-2 N-terminal" evidence="1">
    <location>
        <begin position="25"/>
        <end position="89"/>
    </location>
</feature>
<dbReference type="PANTHER" id="PTHR16160">
    <property type="entry name" value="FERMITIN 2-RELATED"/>
    <property type="match status" value="1"/>
</dbReference>
<dbReference type="GO" id="GO:0007160">
    <property type="term" value="P:cell-matrix adhesion"/>
    <property type="evidence" value="ECO:0007669"/>
    <property type="project" value="TreeGrafter"/>
</dbReference>
<evidence type="ECO:0000259" key="1">
    <source>
        <dbReference type="Pfam" id="PF18124"/>
    </source>
</evidence>
<accession>A0A815HNV8</accession>
<dbReference type="GO" id="GO:0007229">
    <property type="term" value="P:integrin-mediated signaling pathway"/>
    <property type="evidence" value="ECO:0007669"/>
    <property type="project" value="InterPro"/>
</dbReference>
<dbReference type="Pfam" id="PF18124">
    <property type="entry name" value="Kindlin_2_N"/>
    <property type="match status" value="1"/>
</dbReference>
<dbReference type="GO" id="GO:0005178">
    <property type="term" value="F:integrin binding"/>
    <property type="evidence" value="ECO:0007669"/>
    <property type="project" value="TreeGrafter"/>
</dbReference>
<dbReference type="Proteomes" id="UP000663845">
    <property type="component" value="Unassembled WGS sequence"/>
</dbReference>
<gene>
    <name evidence="2" type="ORF">JYZ213_LOCUS35240</name>
</gene>
<proteinExistence type="predicted"/>
<protein>
    <recommendedName>
        <fullName evidence="1">Kindlin-2 N-terminal domain-containing protein</fullName>
    </recommendedName>
</protein>
<name>A0A815HNV8_9BILA</name>
<organism evidence="2 3">
    <name type="scientific">Adineta steineri</name>
    <dbReference type="NCBI Taxonomy" id="433720"/>
    <lineage>
        <taxon>Eukaryota</taxon>
        <taxon>Metazoa</taxon>
        <taxon>Spiralia</taxon>
        <taxon>Gnathifera</taxon>
        <taxon>Rotifera</taxon>
        <taxon>Eurotatoria</taxon>
        <taxon>Bdelloidea</taxon>
        <taxon>Adinetida</taxon>
        <taxon>Adinetidae</taxon>
        <taxon>Adineta</taxon>
    </lineage>
</organism>
<dbReference type="EMBL" id="CAJNOG010000770">
    <property type="protein sequence ID" value="CAF1354711.1"/>
    <property type="molecule type" value="Genomic_DNA"/>
</dbReference>
<reference evidence="2" key="1">
    <citation type="submission" date="2021-02" db="EMBL/GenBank/DDBJ databases">
        <authorList>
            <person name="Nowell W R."/>
        </authorList>
    </citation>
    <scope>NUCLEOTIDE SEQUENCE</scope>
</reference>
<dbReference type="InterPro" id="IPR040790">
    <property type="entry name" value="Kindlin_2_N"/>
</dbReference>
<dbReference type="GO" id="GO:0030055">
    <property type="term" value="C:cell-substrate junction"/>
    <property type="evidence" value="ECO:0007669"/>
    <property type="project" value="TreeGrafter"/>
</dbReference>
<dbReference type="InterPro" id="IPR037843">
    <property type="entry name" value="Kindlin/fermitin"/>
</dbReference>
<dbReference type="AlphaFoldDB" id="A0A815HNV8"/>
<dbReference type="PANTHER" id="PTHR16160:SF13">
    <property type="entry name" value="FERMITIN 2-RELATED"/>
    <property type="match status" value="1"/>
</dbReference>
<evidence type="ECO:0000313" key="2">
    <source>
        <dbReference type="EMBL" id="CAF1354711.1"/>
    </source>
</evidence>
<sequence length="124" mass="13951">MSISIGQRSQSSQPSWNLTIDSRIVVVTGSMSIGAVIAQFMNYLDMSEDLSDHALWCSKSNIWLTNTTWTLDQYGIQSDANLTFTTKHKFIRLQLPDLRILSIRVDFSVSVFASICKLCKDLGK</sequence>
<comment type="caution">
    <text evidence="2">The sequence shown here is derived from an EMBL/GenBank/DDBJ whole genome shotgun (WGS) entry which is preliminary data.</text>
</comment>